<feature type="signal peptide" evidence="1">
    <location>
        <begin position="1"/>
        <end position="22"/>
    </location>
</feature>
<name>A0ABV2CX49_9SPHN</name>
<organism evidence="2 3">
    <name type="scientific">Novosphingobium kalidii</name>
    <dbReference type="NCBI Taxonomy" id="3230299"/>
    <lineage>
        <taxon>Bacteria</taxon>
        <taxon>Pseudomonadati</taxon>
        <taxon>Pseudomonadota</taxon>
        <taxon>Alphaproteobacteria</taxon>
        <taxon>Sphingomonadales</taxon>
        <taxon>Sphingomonadaceae</taxon>
        <taxon>Novosphingobium</taxon>
    </lineage>
</organism>
<keyword evidence="3" id="KW-1185">Reference proteome</keyword>
<comment type="caution">
    <text evidence="2">The sequence shown here is derived from an EMBL/GenBank/DDBJ whole genome shotgun (WGS) entry which is preliminary data.</text>
</comment>
<reference evidence="2 3" key="1">
    <citation type="submission" date="2024-07" db="EMBL/GenBank/DDBJ databases">
        <title>Novosphingobium kalidii RD2P27.</title>
        <authorList>
            <person name="Sun J.-Q."/>
        </authorList>
    </citation>
    <scope>NUCLEOTIDE SEQUENCE [LARGE SCALE GENOMIC DNA]</scope>
    <source>
        <strain evidence="2 3">RD2P27</strain>
    </source>
</reference>
<gene>
    <name evidence="2" type="ORF">ABVV53_01600</name>
</gene>
<evidence type="ECO:0000313" key="3">
    <source>
        <dbReference type="Proteomes" id="UP001548713"/>
    </source>
</evidence>
<evidence type="ECO:0000313" key="2">
    <source>
        <dbReference type="EMBL" id="MET1754166.1"/>
    </source>
</evidence>
<feature type="chain" id="PRO_5047340103" description="PHP domain-containing protein" evidence="1">
    <location>
        <begin position="23"/>
        <end position="114"/>
    </location>
</feature>
<dbReference type="EMBL" id="JBEWLY010000004">
    <property type="protein sequence ID" value="MET1754166.1"/>
    <property type="molecule type" value="Genomic_DNA"/>
</dbReference>
<protein>
    <recommendedName>
        <fullName evidence="4">PHP domain-containing protein</fullName>
    </recommendedName>
</protein>
<evidence type="ECO:0000256" key="1">
    <source>
        <dbReference type="SAM" id="SignalP"/>
    </source>
</evidence>
<accession>A0ABV2CX49</accession>
<dbReference type="RefSeq" id="WP_353982566.1">
    <property type="nucleotide sequence ID" value="NZ_JBEWLY010000004.1"/>
</dbReference>
<dbReference type="Gene3D" id="3.20.20.140">
    <property type="entry name" value="Metal-dependent hydrolases"/>
    <property type="match status" value="1"/>
</dbReference>
<dbReference type="Proteomes" id="UP001548713">
    <property type="component" value="Unassembled WGS sequence"/>
</dbReference>
<dbReference type="InterPro" id="IPR016195">
    <property type="entry name" value="Pol/histidinol_Pase-like"/>
</dbReference>
<evidence type="ECO:0008006" key="4">
    <source>
        <dbReference type="Google" id="ProtNLM"/>
    </source>
</evidence>
<proteinExistence type="predicted"/>
<sequence>MLTRLIPLVASAALAMSASALAEDGQRRWLAGDHHVHSIYSARYKPDSAHPERAPAPIIGEDPSHTVLQNVQMAQRFGLDWMVATDHSGPHHSALNHDKAWPDVVAARGRRCQV</sequence>
<keyword evidence="1" id="KW-0732">Signal</keyword>
<dbReference type="SUPFAM" id="SSF89550">
    <property type="entry name" value="PHP domain-like"/>
    <property type="match status" value="1"/>
</dbReference>